<evidence type="ECO:0000313" key="2">
    <source>
        <dbReference type="EMBL" id="CAI5769284.1"/>
    </source>
</evidence>
<accession>A0AA35NZA6</accession>
<dbReference type="Proteomes" id="UP001178461">
    <property type="component" value="Chromosome 3"/>
</dbReference>
<name>A0AA35NZA6_9SAUR</name>
<feature type="chain" id="PRO_5041279661" description="Secreted protein" evidence="1">
    <location>
        <begin position="26"/>
        <end position="100"/>
    </location>
</feature>
<feature type="signal peptide" evidence="1">
    <location>
        <begin position="1"/>
        <end position="25"/>
    </location>
</feature>
<keyword evidence="3" id="KW-1185">Reference proteome</keyword>
<evidence type="ECO:0000256" key="1">
    <source>
        <dbReference type="SAM" id="SignalP"/>
    </source>
</evidence>
<dbReference type="EMBL" id="OX395128">
    <property type="protein sequence ID" value="CAI5769284.1"/>
    <property type="molecule type" value="Genomic_DNA"/>
</dbReference>
<proteinExistence type="predicted"/>
<organism evidence="2 3">
    <name type="scientific">Podarcis lilfordi</name>
    <name type="common">Lilford's wall lizard</name>
    <dbReference type="NCBI Taxonomy" id="74358"/>
    <lineage>
        <taxon>Eukaryota</taxon>
        <taxon>Metazoa</taxon>
        <taxon>Chordata</taxon>
        <taxon>Craniata</taxon>
        <taxon>Vertebrata</taxon>
        <taxon>Euteleostomi</taxon>
        <taxon>Lepidosauria</taxon>
        <taxon>Squamata</taxon>
        <taxon>Bifurcata</taxon>
        <taxon>Unidentata</taxon>
        <taxon>Episquamata</taxon>
        <taxon>Laterata</taxon>
        <taxon>Lacertibaenia</taxon>
        <taxon>Lacertidae</taxon>
        <taxon>Podarcis</taxon>
    </lineage>
</organism>
<evidence type="ECO:0000313" key="3">
    <source>
        <dbReference type="Proteomes" id="UP001178461"/>
    </source>
</evidence>
<sequence>MLTTSFKLLWFHSLYGFILMHFSFSRSDCNGKLSLSLTDPFKSWSSLLWLTCRIDPAPIHNTSSDKVLLFPKEETCFRKVIQVCNSKLFSQGNDGLSLSV</sequence>
<keyword evidence="1" id="KW-0732">Signal</keyword>
<dbReference type="AlphaFoldDB" id="A0AA35NZA6"/>
<gene>
    <name evidence="2" type="ORF">PODLI_1B035073</name>
</gene>
<evidence type="ECO:0008006" key="4">
    <source>
        <dbReference type="Google" id="ProtNLM"/>
    </source>
</evidence>
<reference evidence="2" key="1">
    <citation type="submission" date="2022-12" db="EMBL/GenBank/DDBJ databases">
        <authorList>
            <person name="Alioto T."/>
            <person name="Alioto T."/>
            <person name="Gomez Garrido J."/>
        </authorList>
    </citation>
    <scope>NUCLEOTIDE SEQUENCE</scope>
</reference>
<protein>
    <recommendedName>
        <fullName evidence="4">Secreted protein</fullName>
    </recommendedName>
</protein>